<proteinExistence type="predicted"/>
<dbReference type="Proteomes" id="UP000805193">
    <property type="component" value="Unassembled WGS sequence"/>
</dbReference>
<organism evidence="1 2">
    <name type="scientific">Ixodes persulcatus</name>
    <name type="common">Taiga tick</name>
    <dbReference type="NCBI Taxonomy" id="34615"/>
    <lineage>
        <taxon>Eukaryota</taxon>
        <taxon>Metazoa</taxon>
        <taxon>Ecdysozoa</taxon>
        <taxon>Arthropoda</taxon>
        <taxon>Chelicerata</taxon>
        <taxon>Arachnida</taxon>
        <taxon>Acari</taxon>
        <taxon>Parasitiformes</taxon>
        <taxon>Ixodida</taxon>
        <taxon>Ixodoidea</taxon>
        <taxon>Ixodidae</taxon>
        <taxon>Ixodinae</taxon>
        <taxon>Ixodes</taxon>
    </lineage>
</organism>
<comment type="caution">
    <text evidence="1">The sequence shown here is derived from an EMBL/GenBank/DDBJ whole genome shotgun (WGS) entry which is preliminary data.</text>
</comment>
<dbReference type="EMBL" id="JABSTQ010002453">
    <property type="protein sequence ID" value="KAG0444117.1"/>
    <property type="molecule type" value="Genomic_DNA"/>
</dbReference>
<evidence type="ECO:0000313" key="1">
    <source>
        <dbReference type="EMBL" id="KAG0444117.1"/>
    </source>
</evidence>
<name>A0AC60R090_IXOPE</name>
<sequence length="746" mass="80541">MLFFTPTTHGADEMPFLHHHLCNVTTGSPLVNFKSTSITSSAARLQKEERHVDCYRGHGIWPPDNMAKPLLLLLQGASRITRKLARDALRQKTPAPPGTEAPLRVAAPEQDRLGAGVQCGTADRGDADEKHNASSCGCPGQKKRTGTPPQWPLKTPVRSASLVFRSHASLSRESAKPRPRVRRICPSRGLESEESRGQHGGCSSRPLWPRQLGCLVTEDRHPSGGAEVRAPLPDTATTEDSPGAAALGPQTPWTRWFVVPNGVCASAGSSVKGQPPGLCSERGGAQPCVSGLDIRGVVKKYTDSSYTIMKTRADAAATIAALLSGCIVTFCSVSAAGHNLLRGNPASGFHNSTTSQKVGATSASWSFPMTSSFPSSTTSAYLTTASPPTSTYLKNHATTYSSPDYGPKPAGASKQSQAVYTYYNAPSTTSTSTTPAPFAYNLPYNPMDYYFETKDGAKVSQVTPGMYKVSHGPPNSHKATHARPDAYKVVSAPTTNYYTSDYEDEEEEPNRHLSRIEKKPDYDSVEASPTYIKTKYGYTTKNPLVNDDPKASGLSRDGGAASFKVKEKVVAESDKNYATASNDHYDYKGYDYADFGYPDYDHGHPPYAHRHKHHSSKGPLALLLGLLPLGLLLAALVPSVINLPVAAVGVAGRRRRASADQTRYRNPILEVIAKFGVNSLEDPEISDLWAERLGLGQLFQAVKKGSCDAFRCSPQSHKPKKPTKTKDRKPKDNKAKEGGSKETPSR</sequence>
<gene>
    <name evidence="1" type="ORF">HPB47_014152</name>
</gene>
<evidence type="ECO:0000313" key="2">
    <source>
        <dbReference type="Proteomes" id="UP000805193"/>
    </source>
</evidence>
<reference evidence="1 2" key="1">
    <citation type="journal article" date="2020" name="Cell">
        <title>Large-Scale Comparative Analyses of Tick Genomes Elucidate Their Genetic Diversity and Vector Capacities.</title>
        <authorList>
            <consortium name="Tick Genome and Microbiome Consortium (TIGMIC)"/>
            <person name="Jia N."/>
            <person name="Wang J."/>
            <person name="Shi W."/>
            <person name="Du L."/>
            <person name="Sun Y."/>
            <person name="Zhan W."/>
            <person name="Jiang J.F."/>
            <person name="Wang Q."/>
            <person name="Zhang B."/>
            <person name="Ji P."/>
            <person name="Bell-Sakyi L."/>
            <person name="Cui X.M."/>
            <person name="Yuan T.T."/>
            <person name="Jiang B.G."/>
            <person name="Yang W.F."/>
            <person name="Lam T.T."/>
            <person name="Chang Q.C."/>
            <person name="Ding S.J."/>
            <person name="Wang X.J."/>
            <person name="Zhu J.G."/>
            <person name="Ruan X.D."/>
            <person name="Zhao L."/>
            <person name="Wei J.T."/>
            <person name="Ye R.Z."/>
            <person name="Que T.C."/>
            <person name="Du C.H."/>
            <person name="Zhou Y.H."/>
            <person name="Cheng J.X."/>
            <person name="Dai P.F."/>
            <person name="Guo W.B."/>
            <person name="Han X.H."/>
            <person name="Huang E.J."/>
            <person name="Li L.F."/>
            <person name="Wei W."/>
            <person name="Gao Y.C."/>
            <person name="Liu J.Z."/>
            <person name="Shao H.Z."/>
            <person name="Wang X."/>
            <person name="Wang C.C."/>
            <person name="Yang T.C."/>
            <person name="Huo Q.B."/>
            <person name="Li W."/>
            <person name="Chen H.Y."/>
            <person name="Chen S.E."/>
            <person name="Zhou L.G."/>
            <person name="Ni X.B."/>
            <person name="Tian J.H."/>
            <person name="Sheng Y."/>
            <person name="Liu T."/>
            <person name="Pan Y.S."/>
            <person name="Xia L.Y."/>
            <person name="Li J."/>
            <person name="Zhao F."/>
            <person name="Cao W.C."/>
        </authorList>
    </citation>
    <scope>NUCLEOTIDE SEQUENCE [LARGE SCALE GENOMIC DNA]</scope>
    <source>
        <strain evidence="1">Iper-2018</strain>
    </source>
</reference>
<protein>
    <submittedName>
        <fullName evidence="1">Uncharacterized protein</fullName>
    </submittedName>
</protein>
<accession>A0AC60R090</accession>
<keyword evidence="2" id="KW-1185">Reference proteome</keyword>